<dbReference type="PROSITE" id="PS50250">
    <property type="entry name" value="PCI"/>
    <property type="match status" value="1"/>
</dbReference>
<dbReference type="GO" id="GO:0008541">
    <property type="term" value="C:proteasome regulatory particle, lid subcomplex"/>
    <property type="evidence" value="ECO:0007669"/>
    <property type="project" value="TreeGrafter"/>
</dbReference>
<sequence length="387" mass="45429">MEEDYLKDLLIREKELRQAEEVSAADCEKVMCEILERVKARGNWDVVGEWVQVLSKRRRQPKQAIVGMIKHSMSYLDTLARDHMLLDTIRTVCEGKIYLEIEFARLTKRMSENYEAKNDLEKASSLLQEVQVETYGSMDKSEKLNFLLEQLRLLLLLKDYVRFQIISKKVNKKILDEKGMEDNKIRFLKYMIEYYDHGKDYMEVALSYKTMGEVMGQSMEGINALQEMVVNLLLVSYSAEQIDLLRRVPESIDSDLLEVVGIITGKELGQPKESVKKLMNDEKWKTLIRRINQHNIRTVQVYYKRITLRRLAELLGMSIDDAEAEIRDMVSYMGFSAKINRLEGFVYFSKKTDAQDRLNEWGNDIFSLLNKLEETTHLIHRERIINK</sequence>
<dbReference type="PANTHER" id="PTHR10855:SF1">
    <property type="entry name" value="26S PROTEASOME NON-ATPASE REGULATORY SUBUNIT 12"/>
    <property type="match status" value="1"/>
</dbReference>
<evidence type="ECO:0000259" key="3">
    <source>
        <dbReference type="PROSITE" id="PS50250"/>
    </source>
</evidence>
<dbReference type="InterPro" id="IPR040134">
    <property type="entry name" value="PSMD12/CSN4"/>
</dbReference>
<protein>
    <recommendedName>
        <fullName evidence="3">PCI domain-containing protein</fullName>
    </recommendedName>
</protein>
<dbReference type="SMART" id="SM00088">
    <property type="entry name" value="PINT"/>
    <property type="match status" value="1"/>
</dbReference>
<keyword evidence="5" id="KW-1185">Reference proteome</keyword>
<dbReference type="InterPro" id="IPR036390">
    <property type="entry name" value="WH_DNA-bd_sf"/>
</dbReference>
<dbReference type="PANTHER" id="PTHR10855">
    <property type="entry name" value="26S PROTEASOME NON-ATPASE REGULATORY SUBUNIT 12/COP9 SIGNALOSOME COMPLEX SUBUNIT 4"/>
    <property type="match status" value="1"/>
</dbReference>
<reference evidence="4 5" key="1">
    <citation type="submission" date="2016-11" db="EMBL/GenBank/DDBJ databases">
        <title>The macronuclear genome of Stentor coeruleus: a giant cell with tiny introns.</title>
        <authorList>
            <person name="Slabodnick M."/>
            <person name="Ruby J.G."/>
            <person name="Reiff S.B."/>
            <person name="Swart E.C."/>
            <person name="Gosai S."/>
            <person name="Prabakaran S."/>
            <person name="Witkowska E."/>
            <person name="Larue G.E."/>
            <person name="Fisher S."/>
            <person name="Freeman R.M."/>
            <person name="Gunawardena J."/>
            <person name="Chu W."/>
            <person name="Stover N.A."/>
            <person name="Gregory B.D."/>
            <person name="Nowacki M."/>
            <person name="Derisi J."/>
            <person name="Roy S.W."/>
            <person name="Marshall W.F."/>
            <person name="Sood P."/>
        </authorList>
    </citation>
    <scope>NUCLEOTIDE SEQUENCE [LARGE SCALE GENOMIC DNA]</scope>
    <source>
        <strain evidence="4">WM001</strain>
    </source>
</reference>
<dbReference type="Gene3D" id="1.10.10.10">
    <property type="entry name" value="Winged helix-like DNA-binding domain superfamily/Winged helix DNA-binding domain"/>
    <property type="match status" value="1"/>
</dbReference>
<dbReference type="SUPFAM" id="SSF46785">
    <property type="entry name" value="Winged helix' DNA-binding domain"/>
    <property type="match status" value="1"/>
</dbReference>
<evidence type="ECO:0000256" key="2">
    <source>
        <dbReference type="ARBA" id="ARBA00022942"/>
    </source>
</evidence>
<dbReference type="OrthoDB" id="268763at2759"/>
<dbReference type="Proteomes" id="UP000187209">
    <property type="component" value="Unassembled WGS sequence"/>
</dbReference>
<dbReference type="InterPro" id="IPR040896">
    <property type="entry name" value="RPN5_C"/>
</dbReference>
<name>A0A1R2CNF3_9CILI</name>
<comment type="caution">
    <text evidence="4">The sequence shown here is derived from an EMBL/GenBank/DDBJ whole genome shotgun (WGS) entry which is preliminary data.</text>
</comment>
<dbReference type="GO" id="GO:0005737">
    <property type="term" value="C:cytoplasm"/>
    <property type="evidence" value="ECO:0007669"/>
    <property type="project" value="TreeGrafter"/>
</dbReference>
<evidence type="ECO:0000256" key="1">
    <source>
        <dbReference type="ARBA" id="ARBA00006397"/>
    </source>
</evidence>
<dbReference type="GO" id="GO:0005634">
    <property type="term" value="C:nucleus"/>
    <property type="evidence" value="ECO:0007669"/>
    <property type="project" value="UniProtKB-ARBA"/>
</dbReference>
<dbReference type="AlphaFoldDB" id="A0A1R2CNF3"/>
<comment type="similarity">
    <text evidence="1">Belongs to the proteasome subunit p55 family.</text>
</comment>
<accession>A0A1R2CNF3</accession>
<dbReference type="Pfam" id="PF01399">
    <property type="entry name" value="PCI"/>
    <property type="match status" value="1"/>
</dbReference>
<gene>
    <name evidence="4" type="ORF">SteCoe_7042</name>
</gene>
<evidence type="ECO:0000313" key="5">
    <source>
        <dbReference type="Proteomes" id="UP000187209"/>
    </source>
</evidence>
<dbReference type="InterPro" id="IPR000717">
    <property type="entry name" value="PCI_dom"/>
</dbReference>
<organism evidence="4 5">
    <name type="scientific">Stentor coeruleus</name>
    <dbReference type="NCBI Taxonomy" id="5963"/>
    <lineage>
        <taxon>Eukaryota</taxon>
        <taxon>Sar</taxon>
        <taxon>Alveolata</taxon>
        <taxon>Ciliophora</taxon>
        <taxon>Postciliodesmatophora</taxon>
        <taxon>Heterotrichea</taxon>
        <taxon>Heterotrichida</taxon>
        <taxon>Stentoridae</taxon>
        <taxon>Stentor</taxon>
    </lineage>
</organism>
<dbReference type="EMBL" id="MPUH01000100">
    <property type="protein sequence ID" value="OMJ90549.1"/>
    <property type="molecule type" value="Genomic_DNA"/>
</dbReference>
<keyword evidence="2" id="KW-0647">Proteasome</keyword>
<dbReference type="Pfam" id="PF18098">
    <property type="entry name" value="RPN5_C"/>
    <property type="match status" value="1"/>
</dbReference>
<dbReference type="Pfam" id="PF22241">
    <property type="entry name" value="PSMD12-CSN4_N"/>
    <property type="match status" value="1"/>
</dbReference>
<feature type="domain" description="PCI" evidence="3">
    <location>
        <begin position="186"/>
        <end position="353"/>
    </location>
</feature>
<dbReference type="InterPro" id="IPR036388">
    <property type="entry name" value="WH-like_DNA-bd_sf"/>
</dbReference>
<dbReference type="InterPro" id="IPR054559">
    <property type="entry name" value="PSMD12-CSN4-like_N"/>
</dbReference>
<evidence type="ECO:0000313" key="4">
    <source>
        <dbReference type="EMBL" id="OMJ90549.1"/>
    </source>
</evidence>
<proteinExistence type="inferred from homology"/>
<dbReference type="FunFam" id="1.10.10.10:FF:000070">
    <property type="entry name" value="26S proteasome non-ATPase regulatory subunit 12"/>
    <property type="match status" value="1"/>
</dbReference>